<feature type="transmembrane region" description="Helical" evidence="6">
    <location>
        <begin position="65"/>
        <end position="84"/>
    </location>
</feature>
<dbReference type="PANTHER" id="PTHR30028:SF0">
    <property type="entry name" value="PROTEIN ALUMINUM SENSITIVE 3"/>
    <property type="match status" value="1"/>
</dbReference>
<keyword evidence="3 6" id="KW-0812">Transmembrane</keyword>
<dbReference type="InterPro" id="IPR005226">
    <property type="entry name" value="UPF0014_fam"/>
</dbReference>
<evidence type="ECO:0000256" key="2">
    <source>
        <dbReference type="ARBA" id="ARBA00005268"/>
    </source>
</evidence>
<evidence type="ECO:0000256" key="6">
    <source>
        <dbReference type="SAM" id="Phobius"/>
    </source>
</evidence>
<feature type="transmembrane region" description="Helical" evidence="6">
    <location>
        <begin position="38"/>
        <end position="58"/>
    </location>
</feature>
<keyword evidence="8" id="KW-1185">Reference proteome</keyword>
<comment type="caution">
    <text evidence="7">The sequence shown here is derived from an EMBL/GenBank/DDBJ whole genome shotgun (WGS) entry which is preliminary data.</text>
</comment>
<evidence type="ECO:0000256" key="4">
    <source>
        <dbReference type="ARBA" id="ARBA00022989"/>
    </source>
</evidence>
<dbReference type="Pfam" id="PF03649">
    <property type="entry name" value="UPF0014"/>
    <property type="match status" value="1"/>
</dbReference>
<name>A0ABT0PC11_9GAMM</name>
<comment type="similarity">
    <text evidence="2">Belongs to the UPF0014 family.</text>
</comment>
<evidence type="ECO:0000256" key="5">
    <source>
        <dbReference type="ARBA" id="ARBA00023136"/>
    </source>
</evidence>
<evidence type="ECO:0000256" key="3">
    <source>
        <dbReference type="ARBA" id="ARBA00022692"/>
    </source>
</evidence>
<gene>
    <name evidence="7" type="ORF">M3P05_02350</name>
</gene>
<proteinExistence type="inferred from homology"/>
<feature type="transmembrane region" description="Helical" evidence="6">
    <location>
        <begin position="191"/>
        <end position="211"/>
    </location>
</feature>
<reference evidence="7 8" key="1">
    <citation type="submission" date="2022-05" db="EMBL/GenBank/DDBJ databases">
        <authorList>
            <person name="Park J.-S."/>
        </authorList>
    </citation>
    <scope>NUCLEOTIDE SEQUENCE [LARGE SCALE GENOMIC DNA]</scope>
    <source>
        <strain evidence="7 8">2012CJ34-2</strain>
    </source>
</reference>
<accession>A0ABT0PC11</accession>
<keyword evidence="4 6" id="KW-1133">Transmembrane helix</keyword>
<keyword evidence="5 6" id="KW-0472">Membrane</keyword>
<organism evidence="7 8">
    <name type="scientific">Parendozoicomonas callyspongiae</name>
    <dbReference type="NCBI Taxonomy" id="2942213"/>
    <lineage>
        <taxon>Bacteria</taxon>
        <taxon>Pseudomonadati</taxon>
        <taxon>Pseudomonadota</taxon>
        <taxon>Gammaproteobacteria</taxon>
        <taxon>Oceanospirillales</taxon>
        <taxon>Endozoicomonadaceae</taxon>
        <taxon>Parendozoicomonas</taxon>
    </lineage>
</organism>
<sequence>MSGTVDIDLINLFFFSVLLVIPVIVLYSWNLLDLGYNAIGSVIRMTVQLLLVGLYLKYLFELNNLWLNLAWLLVMVTVANFSILRGSGLAVMRLFWVTQFSLMLSIISVCLLFLLILVKPVPFMDARYLIPVGGMLLGNVLQGNIRALETFYSQVRANEPRYLSDLLLGATVAEATQPYFRKAVRSSLTPILGSMATLGIVSLPGMMTGQILGGALPLTAAKYQIAIMMAIFLSMICAIGLNLRLSLRVAFDQGGLLKQAIYTRQAE</sequence>
<dbReference type="RefSeq" id="WP_249697622.1">
    <property type="nucleotide sequence ID" value="NZ_JAMFLX010000002.1"/>
</dbReference>
<feature type="transmembrane region" description="Helical" evidence="6">
    <location>
        <begin position="12"/>
        <end position="32"/>
    </location>
</feature>
<evidence type="ECO:0000313" key="7">
    <source>
        <dbReference type="EMBL" id="MCL6268791.1"/>
    </source>
</evidence>
<feature type="transmembrane region" description="Helical" evidence="6">
    <location>
        <begin position="96"/>
        <end position="118"/>
    </location>
</feature>
<feature type="transmembrane region" description="Helical" evidence="6">
    <location>
        <begin position="223"/>
        <end position="243"/>
    </location>
</feature>
<protein>
    <submittedName>
        <fullName evidence="7">ABC transporter permease</fullName>
    </submittedName>
</protein>
<comment type="subcellular location">
    <subcellularLocation>
        <location evidence="1">Membrane</location>
        <topology evidence="1">Multi-pass membrane protein</topology>
    </subcellularLocation>
</comment>
<dbReference type="Proteomes" id="UP001203338">
    <property type="component" value="Unassembled WGS sequence"/>
</dbReference>
<evidence type="ECO:0000256" key="1">
    <source>
        <dbReference type="ARBA" id="ARBA00004141"/>
    </source>
</evidence>
<dbReference type="EMBL" id="JAMFLX010000002">
    <property type="protein sequence ID" value="MCL6268791.1"/>
    <property type="molecule type" value="Genomic_DNA"/>
</dbReference>
<dbReference type="PANTHER" id="PTHR30028">
    <property type="entry name" value="UPF0014 INNER MEMBRANE PROTEIN YBBM-RELATED"/>
    <property type="match status" value="1"/>
</dbReference>
<evidence type="ECO:0000313" key="8">
    <source>
        <dbReference type="Proteomes" id="UP001203338"/>
    </source>
</evidence>